<dbReference type="Gene3D" id="3.10.350.10">
    <property type="entry name" value="LysM domain"/>
    <property type="match status" value="1"/>
</dbReference>
<feature type="compositionally biased region" description="Low complexity" evidence="1">
    <location>
        <begin position="169"/>
        <end position="180"/>
    </location>
</feature>
<feature type="compositionally biased region" description="Basic and acidic residues" evidence="1">
    <location>
        <begin position="427"/>
        <end position="436"/>
    </location>
</feature>
<feature type="compositionally biased region" description="Polar residues" evidence="1">
    <location>
        <begin position="1"/>
        <end position="14"/>
    </location>
</feature>
<feature type="region of interest" description="Disordered" evidence="1">
    <location>
        <begin position="398"/>
        <end position="477"/>
    </location>
</feature>
<evidence type="ECO:0008006" key="4">
    <source>
        <dbReference type="Google" id="ProtNLM"/>
    </source>
</evidence>
<dbReference type="PANTHER" id="PTHR20932:SF8">
    <property type="entry name" value="LD22649P"/>
    <property type="match status" value="1"/>
</dbReference>
<feature type="compositionally biased region" description="Low complexity" evidence="1">
    <location>
        <begin position="508"/>
        <end position="525"/>
    </location>
</feature>
<feature type="compositionally biased region" description="Polar residues" evidence="1">
    <location>
        <begin position="317"/>
        <end position="327"/>
    </location>
</feature>
<reference evidence="2 3" key="1">
    <citation type="submission" date="2024-07" db="EMBL/GenBank/DDBJ databases">
        <title>Section-level genome sequencing and comparative genomics of Aspergillus sections Usti and Cavernicolus.</title>
        <authorList>
            <consortium name="Lawrence Berkeley National Laboratory"/>
            <person name="Nybo J.L."/>
            <person name="Vesth T.C."/>
            <person name="Theobald S."/>
            <person name="Frisvad J.C."/>
            <person name="Larsen T.O."/>
            <person name="Kjaerboelling I."/>
            <person name="Rothschild-Mancinelli K."/>
            <person name="Lyhne E.K."/>
            <person name="Kogle M.E."/>
            <person name="Barry K."/>
            <person name="Clum A."/>
            <person name="Na H."/>
            <person name="Ledsgaard L."/>
            <person name="Lin J."/>
            <person name="Lipzen A."/>
            <person name="Kuo A."/>
            <person name="Riley R."/>
            <person name="Mondo S."/>
            <person name="LaButti K."/>
            <person name="Haridas S."/>
            <person name="Pangalinan J."/>
            <person name="Salamov A.A."/>
            <person name="Simmons B.A."/>
            <person name="Magnuson J.K."/>
            <person name="Chen J."/>
            <person name="Drula E."/>
            <person name="Henrissat B."/>
            <person name="Wiebenga A."/>
            <person name="Lubbers R.J."/>
            <person name="Gomes A.C."/>
            <person name="Macurrencykelacurrency M.R."/>
            <person name="Stajich J."/>
            <person name="Grigoriev I.V."/>
            <person name="Mortensen U.H."/>
            <person name="De vries R.P."/>
            <person name="Baker S.E."/>
            <person name="Andersen M.R."/>
        </authorList>
    </citation>
    <scope>NUCLEOTIDE SEQUENCE [LARGE SCALE GENOMIC DNA]</scope>
    <source>
        <strain evidence="2 3">CBS 756.74</strain>
    </source>
</reference>
<gene>
    <name evidence="2" type="ORF">BJX68DRAFT_248971</name>
</gene>
<feature type="compositionally biased region" description="Polar residues" evidence="1">
    <location>
        <begin position="90"/>
        <end position="101"/>
    </location>
</feature>
<dbReference type="PANTHER" id="PTHR20932">
    <property type="entry name" value="LYSM AND PUTATIVE PEPTIDOGLYCAN-BINDING DOMAIN-CONTAINING PROTEIN"/>
    <property type="match status" value="1"/>
</dbReference>
<protein>
    <recommendedName>
        <fullName evidence="4">LysM domain protein</fullName>
    </recommendedName>
</protein>
<feature type="region of interest" description="Disordered" evidence="1">
    <location>
        <begin position="576"/>
        <end position="635"/>
    </location>
</feature>
<proteinExistence type="predicted"/>
<feature type="compositionally biased region" description="Low complexity" evidence="1">
    <location>
        <begin position="410"/>
        <end position="425"/>
    </location>
</feature>
<dbReference type="EMBL" id="JBFXLR010000085">
    <property type="protein sequence ID" value="KAL2838406.1"/>
    <property type="molecule type" value="Genomic_DNA"/>
</dbReference>
<evidence type="ECO:0000313" key="3">
    <source>
        <dbReference type="Proteomes" id="UP001610444"/>
    </source>
</evidence>
<feature type="compositionally biased region" description="Low complexity" evidence="1">
    <location>
        <begin position="75"/>
        <end position="85"/>
    </location>
</feature>
<evidence type="ECO:0000313" key="2">
    <source>
        <dbReference type="EMBL" id="KAL2838406.1"/>
    </source>
</evidence>
<dbReference type="InterPro" id="IPR036779">
    <property type="entry name" value="LysM_dom_sf"/>
</dbReference>
<feature type="compositionally biased region" description="Low complexity" evidence="1">
    <location>
        <begin position="328"/>
        <end position="348"/>
    </location>
</feature>
<dbReference type="RefSeq" id="XP_070893000.1">
    <property type="nucleotide sequence ID" value="XM_071042016.1"/>
</dbReference>
<feature type="region of interest" description="Disordered" evidence="1">
    <location>
        <begin position="495"/>
        <end position="525"/>
    </location>
</feature>
<feature type="compositionally biased region" description="Low complexity" evidence="1">
    <location>
        <begin position="15"/>
        <end position="28"/>
    </location>
</feature>
<name>A0ABR4JEU8_9EURO</name>
<feature type="compositionally biased region" description="Polar residues" evidence="1">
    <location>
        <begin position="601"/>
        <end position="610"/>
    </location>
</feature>
<accession>A0ABR4JEU8</accession>
<sequence length="635" mass="68471">MSSRVGSADTFSPGTTTDSTHRSTTSTIRPRRLISFNDDDGDNTGRQPSSTGLPTMRSAEGPTLRSRGATPSPRPSRTVSPIPVSHLPRATQSHSGSRSGNSLGGFTPDGKHHDPFAESSRAAVDFLDSSWTSLQSLASSLLGSDIAHPVSNGAPRTHARKPSRPDYFTRNTSRTSTASTWGPSGVTTPEIGAGTQEERQAMVQAKKREALLLADTDPSWSLNPRHKRRDSNDRATQSAIDASHDEEALVYVHQVQPSDSITGVTIRYGCQAAIFRKANGFWPSDSIQGRKTVLLPVDCCSVKGRPIQTRQPDLLQDNYSSIEDTSGSSIVPTSTPKTSTTPQVSTQTNAEPEAESGQVWKHESWVHIDGFPAAVQIGRVPRRALGFFPRSRRKSLCYSDTEPMRGREQTPTISTASSPSSVGPSYYRDHTEDRLHHPGSPASRIPDRSKPGGWHKRQQSGLEFSGTGVGTLDRSANIPGPAMDGLSKFFAQHLPNLAPKQPSPNFETLSGNSSTVPSSNSTSLDSIGGAVEGWVRKMTARAKSGLSDLQQINSASQTIDPSQDNRRRGLGDLIELDDGMEPRNSSGLLAGPSWKPDFGRSVSNLANGSNLRERFPSASPSTSRTRTGQDRFKDD</sequence>
<dbReference type="Proteomes" id="UP001610444">
    <property type="component" value="Unassembled WGS sequence"/>
</dbReference>
<feature type="region of interest" description="Disordered" evidence="1">
    <location>
        <begin position="311"/>
        <end position="358"/>
    </location>
</feature>
<feature type="region of interest" description="Disordered" evidence="1">
    <location>
        <begin position="214"/>
        <end position="237"/>
    </location>
</feature>
<comment type="caution">
    <text evidence="2">The sequence shown here is derived from an EMBL/GenBank/DDBJ whole genome shotgun (WGS) entry which is preliminary data.</text>
</comment>
<keyword evidence="3" id="KW-1185">Reference proteome</keyword>
<feature type="region of interest" description="Disordered" evidence="1">
    <location>
        <begin position="149"/>
        <end position="193"/>
    </location>
</feature>
<feature type="region of interest" description="Disordered" evidence="1">
    <location>
        <begin position="1"/>
        <end position="116"/>
    </location>
</feature>
<feature type="compositionally biased region" description="Polar residues" evidence="1">
    <location>
        <begin position="44"/>
        <end position="53"/>
    </location>
</feature>
<organism evidence="2 3">
    <name type="scientific">Aspergillus pseudodeflectus</name>
    <dbReference type="NCBI Taxonomy" id="176178"/>
    <lineage>
        <taxon>Eukaryota</taxon>
        <taxon>Fungi</taxon>
        <taxon>Dikarya</taxon>
        <taxon>Ascomycota</taxon>
        <taxon>Pezizomycotina</taxon>
        <taxon>Eurotiomycetes</taxon>
        <taxon>Eurotiomycetidae</taxon>
        <taxon>Eurotiales</taxon>
        <taxon>Aspergillaceae</taxon>
        <taxon>Aspergillus</taxon>
        <taxon>Aspergillus subgen. Nidulantes</taxon>
    </lineage>
</organism>
<feature type="compositionally biased region" description="Low complexity" evidence="1">
    <location>
        <begin position="616"/>
        <end position="626"/>
    </location>
</feature>
<evidence type="ECO:0000256" key="1">
    <source>
        <dbReference type="SAM" id="MobiDB-lite"/>
    </source>
</evidence>
<dbReference type="GeneID" id="98157180"/>
<dbReference type="InterPro" id="IPR045030">
    <property type="entry name" value="LYSM1-4"/>
</dbReference>